<name>A0A5B2WPD5_9PSEU</name>
<feature type="region of interest" description="Disordered" evidence="1">
    <location>
        <begin position="83"/>
        <end position="140"/>
    </location>
</feature>
<evidence type="ECO:0000256" key="1">
    <source>
        <dbReference type="SAM" id="MobiDB-lite"/>
    </source>
</evidence>
<dbReference type="AlphaFoldDB" id="A0A5B2WPD5"/>
<organism evidence="2 3">
    <name type="scientific">Solihabitans fulvus</name>
    <dbReference type="NCBI Taxonomy" id="1892852"/>
    <lineage>
        <taxon>Bacteria</taxon>
        <taxon>Bacillati</taxon>
        <taxon>Actinomycetota</taxon>
        <taxon>Actinomycetes</taxon>
        <taxon>Pseudonocardiales</taxon>
        <taxon>Pseudonocardiaceae</taxon>
        <taxon>Solihabitans</taxon>
    </lineage>
</organism>
<feature type="compositionally biased region" description="Low complexity" evidence="1">
    <location>
        <begin position="104"/>
        <end position="126"/>
    </location>
</feature>
<dbReference type="OrthoDB" id="3629316at2"/>
<comment type="caution">
    <text evidence="2">The sequence shown here is derived from an EMBL/GenBank/DDBJ whole genome shotgun (WGS) entry which is preliminary data.</text>
</comment>
<gene>
    <name evidence="2" type="ORF">F0L68_33385</name>
</gene>
<dbReference type="RefSeq" id="WP_149853870.1">
    <property type="nucleotide sequence ID" value="NZ_VUOB01000067.1"/>
</dbReference>
<feature type="compositionally biased region" description="Basic residues" evidence="1">
    <location>
        <begin position="83"/>
        <end position="94"/>
    </location>
</feature>
<evidence type="ECO:0000313" key="2">
    <source>
        <dbReference type="EMBL" id="KAA2253305.1"/>
    </source>
</evidence>
<accession>A0A5B2WPD5</accession>
<sequence>MATAEEIERRVEQADTARSAKRAAAAQQVGALAQRRAAVAEQLADLDEQLGDVLAAAGDVMDLDELAGFTDVSAADLTRWLTARKPHRGKRKRPAATMKSDTNRAPSTARTPTARPASTQPAPARADGADTPVRVPAEVA</sequence>
<keyword evidence="3" id="KW-1185">Reference proteome</keyword>
<evidence type="ECO:0000313" key="3">
    <source>
        <dbReference type="Proteomes" id="UP000323454"/>
    </source>
</evidence>
<dbReference type="EMBL" id="VUOB01000067">
    <property type="protein sequence ID" value="KAA2253305.1"/>
    <property type="molecule type" value="Genomic_DNA"/>
</dbReference>
<protein>
    <submittedName>
        <fullName evidence="2">Uncharacterized protein</fullName>
    </submittedName>
</protein>
<reference evidence="2 3" key="1">
    <citation type="submission" date="2019-09" db="EMBL/GenBank/DDBJ databases">
        <title>Goodfellowia gen. nov., a new genus of the Pseudonocardineae related to Actinoalloteichus, containing Goodfellowia coeruleoviolacea gen. nov., comb. nov. gen. nov., comb. nov.</title>
        <authorList>
            <person name="Labeda D."/>
        </authorList>
    </citation>
    <scope>NUCLEOTIDE SEQUENCE [LARGE SCALE GENOMIC DNA]</scope>
    <source>
        <strain evidence="2 3">AN110305</strain>
    </source>
</reference>
<dbReference type="Proteomes" id="UP000323454">
    <property type="component" value="Unassembled WGS sequence"/>
</dbReference>
<proteinExistence type="predicted"/>
<reference evidence="2 3" key="2">
    <citation type="submission" date="2019-09" db="EMBL/GenBank/DDBJ databases">
        <authorList>
            <person name="Jin C."/>
        </authorList>
    </citation>
    <scope>NUCLEOTIDE SEQUENCE [LARGE SCALE GENOMIC DNA]</scope>
    <source>
        <strain evidence="2 3">AN110305</strain>
    </source>
</reference>